<dbReference type="InterPro" id="IPR041588">
    <property type="entry name" value="Integrase_H2C2"/>
</dbReference>
<dbReference type="InterPro" id="IPR041373">
    <property type="entry name" value="RT_RNaseH"/>
</dbReference>
<evidence type="ECO:0000313" key="9">
    <source>
        <dbReference type="EMBL" id="CAA7050879.1"/>
    </source>
</evidence>
<keyword evidence="5" id="KW-0378">Hydrolase</keyword>
<gene>
    <name evidence="9" type="ORF">MERR_LOCUS38114</name>
</gene>
<dbReference type="GO" id="GO:0004519">
    <property type="term" value="F:endonuclease activity"/>
    <property type="evidence" value="ECO:0007669"/>
    <property type="project" value="UniProtKB-KW"/>
</dbReference>
<dbReference type="Pfam" id="PF17921">
    <property type="entry name" value="Integrase_H2C2"/>
    <property type="match status" value="1"/>
</dbReference>
<keyword evidence="3" id="KW-0540">Nuclease</keyword>
<dbReference type="GO" id="GO:0003964">
    <property type="term" value="F:RNA-directed DNA polymerase activity"/>
    <property type="evidence" value="ECO:0007669"/>
    <property type="project" value="UniProtKB-KW"/>
</dbReference>
<dbReference type="Proteomes" id="UP000467841">
    <property type="component" value="Unassembled WGS sequence"/>
</dbReference>
<organism evidence="9 10">
    <name type="scientific">Microthlaspi erraticum</name>
    <dbReference type="NCBI Taxonomy" id="1685480"/>
    <lineage>
        <taxon>Eukaryota</taxon>
        <taxon>Viridiplantae</taxon>
        <taxon>Streptophyta</taxon>
        <taxon>Embryophyta</taxon>
        <taxon>Tracheophyta</taxon>
        <taxon>Spermatophyta</taxon>
        <taxon>Magnoliopsida</taxon>
        <taxon>eudicotyledons</taxon>
        <taxon>Gunneridae</taxon>
        <taxon>Pentapetalae</taxon>
        <taxon>rosids</taxon>
        <taxon>malvids</taxon>
        <taxon>Brassicales</taxon>
        <taxon>Brassicaceae</taxon>
        <taxon>Coluteocarpeae</taxon>
        <taxon>Microthlaspi</taxon>
    </lineage>
</organism>
<dbReference type="OrthoDB" id="415724at2759"/>
<accession>A0A6D2KF54</accession>
<evidence type="ECO:0000256" key="5">
    <source>
        <dbReference type="ARBA" id="ARBA00022801"/>
    </source>
</evidence>
<dbReference type="PANTHER" id="PTHR37984">
    <property type="entry name" value="PROTEIN CBG26694"/>
    <property type="match status" value="1"/>
</dbReference>
<dbReference type="FunFam" id="3.30.70.270:FF:000020">
    <property type="entry name" value="Transposon Tf2-6 polyprotein-like Protein"/>
    <property type="match status" value="1"/>
</dbReference>
<evidence type="ECO:0000259" key="8">
    <source>
        <dbReference type="Pfam" id="PF17921"/>
    </source>
</evidence>
<evidence type="ECO:0000256" key="6">
    <source>
        <dbReference type="ARBA" id="ARBA00022918"/>
    </source>
</evidence>
<dbReference type="Pfam" id="PF17917">
    <property type="entry name" value="RT_RNaseH"/>
    <property type="match status" value="1"/>
</dbReference>
<keyword evidence="6" id="KW-0695">RNA-directed DNA polymerase</keyword>
<name>A0A6D2KF54_9BRAS</name>
<dbReference type="SUPFAM" id="SSF56672">
    <property type="entry name" value="DNA/RNA polymerases"/>
    <property type="match status" value="1"/>
</dbReference>
<evidence type="ECO:0008006" key="11">
    <source>
        <dbReference type="Google" id="ProtNLM"/>
    </source>
</evidence>
<reference evidence="9" key="1">
    <citation type="submission" date="2020-01" db="EMBL/GenBank/DDBJ databases">
        <authorList>
            <person name="Mishra B."/>
        </authorList>
    </citation>
    <scope>NUCLEOTIDE SEQUENCE [LARGE SCALE GENOMIC DNA]</scope>
</reference>
<dbReference type="InterPro" id="IPR050951">
    <property type="entry name" value="Retrovirus_Pol_polyprotein"/>
</dbReference>
<evidence type="ECO:0000256" key="3">
    <source>
        <dbReference type="ARBA" id="ARBA00022722"/>
    </source>
</evidence>
<keyword evidence="10" id="KW-1185">Reference proteome</keyword>
<evidence type="ECO:0000256" key="1">
    <source>
        <dbReference type="ARBA" id="ARBA00022679"/>
    </source>
</evidence>
<comment type="caution">
    <text evidence="9">The sequence shown here is derived from an EMBL/GenBank/DDBJ whole genome shotgun (WGS) entry which is preliminary data.</text>
</comment>
<dbReference type="CDD" id="cd09274">
    <property type="entry name" value="RNase_HI_RT_Ty3"/>
    <property type="match status" value="1"/>
</dbReference>
<keyword evidence="1" id="KW-0808">Transferase</keyword>
<dbReference type="Gene3D" id="1.10.340.70">
    <property type="match status" value="1"/>
</dbReference>
<dbReference type="Gene3D" id="3.30.70.270">
    <property type="match status" value="1"/>
</dbReference>
<evidence type="ECO:0000313" key="10">
    <source>
        <dbReference type="Proteomes" id="UP000467841"/>
    </source>
</evidence>
<evidence type="ECO:0000259" key="7">
    <source>
        <dbReference type="Pfam" id="PF17917"/>
    </source>
</evidence>
<keyword evidence="4" id="KW-0255">Endonuclease</keyword>
<sequence>MGFLGHIVSAEGVSVDPAKIEAIRDWPRPSSATEIRSFLGLAGYYRRFVKGFATMAQPMTKLTGKDVPFIWSAECEESFSQLKEMLTTTPVLALPEPGKPYMVYTDASGIGLGCVLMQEGRVIAYASRQWQGSERNRPTHDLELGAVIFALKIWRSYLLGETVQVFTDHKSLQHIFTQPMMNARQTRWVEFLADYQLSEMWSLASGWRSDLLSRIRVAQQSDQSLLDATRVTGSEYEVSANGTILVRGRVCVPKDVELRHQILREAHASKFSIHPGATKMYHDLKRYYHWVGMKRDVADWVAKCNTCALVKAEHQVPGGLLQSLPIPEWKWDRITMDFVVGLPVSATAPN</sequence>
<dbReference type="GO" id="GO:0016787">
    <property type="term" value="F:hydrolase activity"/>
    <property type="evidence" value="ECO:0007669"/>
    <property type="project" value="UniProtKB-KW"/>
</dbReference>
<feature type="domain" description="Reverse transcriptase RNase H-like" evidence="7">
    <location>
        <begin position="97"/>
        <end position="195"/>
    </location>
</feature>
<feature type="domain" description="Integrase zinc-binding" evidence="8">
    <location>
        <begin position="256"/>
        <end position="312"/>
    </location>
</feature>
<dbReference type="FunFam" id="1.10.340.70:FF:000001">
    <property type="entry name" value="Retrovirus-related Pol polyprotein from transposon gypsy-like Protein"/>
    <property type="match status" value="1"/>
</dbReference>
<keyword evidence="2" id="KW-0548">Nucleotidyltransferase</keyword>
<dbReference type="PANTHER" id="PTHR37984:SF5">
    <property type="entry name" value="PROTEIN NYNRIN-LIKE"/>
    <property type="match status" value="1"/>
</dbReference>
<dbReference type="InterPro" id="IPR043502">
    <property type="entry name" value="DNA/RNA_pol_sf"/>
</dbReference>
<protein>
    <recommendedName>
        <fullName evidence="11">Reverse transcriptase RNase H-like domain-containing protein</fullName>
    </recommendedName>
</protein>
<dbReference type="InterPro" id="IPR043128">
    <property type="entry name" value="Rev_trsase/Diguanyl_cyclase"/>
</dbReference>
<evidence type="ECO:0000256" key="4">
    <source>
        <dbReference type="ARBA" id="ARBA00022759"/>
    </source>
</evidence>
<dbReference type="EMBL" id="CACVBM020001460">
    <property type="protein sequence ID" value="CAA7050879.1"/>
    <property type="molecule type" value="Genomic_DNA"/>
</dbReference>
<dbReference type="AlphaFoldDB" id="A0A6D2KF54"/>
<proteinExistence type="predicted"/>
<evidence type="ECO:0000256" key="2">
    <source>
        <dbReference type="ARBA" id="ARBA00022695"/>
    </source>
</evidence>